<sequence>MDELSQSWTKLSLSDREGPGCCLESEFNLQEHIIAAKFLTKRALNIEAIAETFTPLWRSKSGFKVRNLGDHVVLFIFDNASKVDKVLSAEPWSFDKHLVIMQKYDKSIAVEELKFERTIFWVQVHGIPYKYLNVKAAEKICEVVGQVIHSDDPAETEGGNFMRIRVRLDVSLPLCRGRVVSLENGKRTWIMFKYERLPNICYWCGRLDHTDWDCDIWLESEGSLEENQKQFGPTVFFVKKECLHRSRFLHS</sequence>
<proteinExistence type="predicted"/>
<evidence type="ECO:0008006" key="5">
    <source>
        <dbReference type="Google" id="ProtNLM"/>
    </source>
</evidence>
<dbReference type="InterPro" id="IPR025836">
    <property type="entry name" value="Zn_knuckle_CX2CX4HX4C"/>
</dbReference>
<gene>
    <name evidence="3" type="ORF">SO802_014568</name>
</gene>
<evidence type="ECO:0000259" key="1">
    <source>
        <dbReference type="Pfam" id="PF14111"/>
    </source>
</evidence>
<comment type="caution">
    <text evidence="3">The sequence shown here is derived from an EMBL/GenBank/DDBJ whole genome shotgun (WGS) entry which is preliminary data.</text>
</comment>
<dbReference type="EMBL" id="JAZDWU010000005">
    <property type="protein sequence ID" value="KAL0000787.1"/>
    <property type="molecule type" value="Genomic_DNA"/>
</dbReference>
<dbReference type="Pfam" id="PF14111">
    <property type="entry name" value="DUF4283"/>
    <property type="match status" value="1"/>
</dbReference>
<dbReference type="Proteomes" id="UP001459277">
    <property type="component" value="Unassembled WGS sequence"/>
</dbReference>
<dbReference type="PANTHER" id="PTHR31286:SF167">
    <property type="entry name" value="OS09G0268800 PROTEIN"/>
    <property type="match status" value="1"/>
</dbReference>
<reference evidence="3 4" key="1">
    <citation type="submission" date="2024-01" db="EMBL/GenBank/DDBJ databases">
        <title>A telomere-to-telomere, gap-free genome of sweet tea (Lithocarpus litseifolius).</title>
        <authorList>
            <person name="Zhou J."/>
        </authorList>
    </citation>
    <scope>NUCLEOTIDE SEQUENCE [LARGE SCALE GENOMIC DNA]</scope>
    <source>
        <strain evidence="3">Zhou-2022a</strain>
        <tissue evidence="3">Leaf</tissue>
    </source>
</reference>
<keyword evidence="4" id="KW-1185">Reference proteome</keyword>
<name>A0AAW2CRA4_9ROSI</name>
<organism evidence="3 4">
    <name type="scientific">Lithocarpus litseifolius</name>
    <dbReference type="NCBI Taxonomy" id="425828"/>
    <lineage>
        <taxon>Eukaryota</taxon>
        <taxon>Viridiplantae</taxon>
        <taxon>Streptophyta</taxon>
        <taxon>Embryophyta</taxon>
        <taxon>Tracheophyta</taxon>
        <taxon>Spermatophyta</taxon>
        <taxon>Magnoliopsida</taxon>
        <taxon>eudicotyledons</taxon>
        <taxon>Gunneridae</taxon>
        <taxon>Pentapetalae</taxon>
        <taxon>rosids</taxon>
        <taxon>fabids</taxon>
        <taxon>Fagales</taxon>
        <taxon>Fagaceae</taxon>
        <taxon>Lithocarpus</taxon>
    </lineage>
</organism>
<dbReference type="AlphaFoldDB" id="A0AAW2CRA4"/>
<dbReference type="InterPro" id="IPR040256">
    <property type="entry name" value="At4g02000-like"/>
</dbReference>
<protein>
    <recommendedName>
        <fullName evidence="5">CCHC-type domain-containing protein</fullName>
    </recommendedName>
</protein>
<evidence type="ECO:0000259" key="2">
    <source>
        <dbReference type="Pfam" id="PF14392"/>
    </source>
</evidence>
<accession>A0AAW2CRA4</accession>
<evidence type="ECO:0000313" key="4">
    <source>
        <dbReference type="Proteomes" id="UP001459277"/>
    </source>
</evidence>
<evidence type="ECO:0000313" key="3">
    <source>
        <dbReference type="EMBL" id="KAL0000787.1"/>
    </source>
</evidence>
<feature type="domain" description="DUF4283" evidence="1">
    <location>
        <begin position="31"/>
        <end position="111"/>
    </location>
</feature>
<dbReference type="PANTHER" id="PTHR31286">
    <property type="entry name" value="GLYCINE-RICH CELL WALL STRUCTURAL PROTEIN 1.8-LIKE"/>
    <property type="match status" value="1"/>
</dbReference>
<dbReference type="Pfam" id="PF14392">
    <property type="entry name" value="zf-CCHC_4"/>
    <property type="match status" value="1"/>
</dbReference>
<feature type="domain" description="Zinc knuckle CX2CX4HX4C" evidence="2">
    <location>
        <begin position="168"/>
        <end position="215"/>
    </location>
</feature>
<dbReference type="InterPro" id="IPR025558">
    <property type="entry name" value="DUF4283"/>
</dbReference>